<keyword evidence="3" id="KW-1185">Reference proteome</keyword>
<gene>
    <name evidence="2" type="ORF">HMPREF9695_01634</name>
</gene>
<dbReference type="Proteomes" id="UP000001096">
    <property type="component" value="Unassembled WGS sequence"/>
</dbReference>
<dbReference type="HOGENOM" id="CLU_3394723_0_0_5"/>
<evidence type="ECO:0000256" key="1">
    <source>
        <dbReference type="SAM" id="Phobius"/>
    </source>
</evidence>
<proteinExistence type="predicted"/>
<organism evidence="2 3">
    <name type="scientific">Afipia broomeae ATCC 49717</name>
    <dbReference type="NCBI Taxonomy" id="883078"/>
    <lineage>
        <taxon>Bacteria</taxon>
        <taxon>Pseudomonadati</taxon>
        <taxon>Pseudomonadota</taxon>
        <taxon>Alphaproteobacteria</taxon>
        <taxon>Hyphomicrobiales</taxon>
        <taxon>Nitrobacteraceae</taxon>
        <taxon>Afipia</taxon>
    </lineage>
</organism>
<sequence length="31" mass="3297">MKSARETAARSLAHLGIIAAFAVIAIVVFLR</sequence>
<feature type="transmembrane region" description="Helical" evidence="1">
    <location>
        <begin position="12"/>
        <end position="30"/>
    </location>
</feature>
<evidence type="ECO:0000313" key="3">
    <source>
        <dbReference type="Proteomes" id="UP000001096"/>
    </source>
</evidence>
<evidence type="ECO:0000313" key="2">
    <source>
        <dbReference type="EMBL" id="EKS39673.1"/>
    </source>
</evidence>
<reference evidence="2 3" key="1">
    <citation type="submission" date="2012-04" db="EMBL/GenBank/DDBJ databases">
        <title>The Genome Sequence of Afipia broomeae ATCC 49717.</title>
        <authorList>
            <consortium name="The Broad Institute Genome Sequencing Platform"/>
            <person name="Earl A."/>
            <person name="Ward D."/>
            <person name="Feldgarden M."/>
            <person name="Gevers D."/>
            <person name="Huys G."/>
            <person name="Walker B."/>
            <person name="Young S.K."/>
            <person name="Zeng Q."/>
            <person name="Gargeya S."/>
            <person name="Fitzgerald M."/>
            <person name="Haas B."/>
            <person name="Abouelleil A."/>
            <person name="Alvarado L."/>
            <person name="Arachchi H.M."/>
            <person name="Berlin A."/>
            <person name="Chapman S.B."/>
            <person name="Goldberg J."/>
            <person name="Griggs A."/>
            <person name="Gujja S."/>
            <person name="Hansen M."/>
            <person name="Howarth C."/>
            <person name="Imamovic A."/>
            <person name="Larimer J."/>
            <person name="McCowen C."/>
            <person name="Montmayeur A."/>
            <person name="Murphy C."/>
            <person name="Neiman D."/>
            <person name="Pearson M."/>
            <person name="Priest M."/>
            <person name="Roberts A."/>
            <person name="Saif S."/>
            <person name="Shea T."/>
            <person name="Sisk P."/>
            <person name="Sykes S."/>
            <person name="Wortman J."/>
            <person name="Nusbaum C."/>
            <person name="Birren B."/>
        </authorList>
    </citation>
    <scope>NUCLEOTIDE SEQUENCE [LARGE SCALE GENOMIC DNA]</scope>
    <source>
        <strain evidence="2 3">ATCC 49717</strain>
    </source>
</reference>
<keyword evidence="1" id="KW-0812">Transmembrane</keyword>
<name>K8PMS8_9BRAD</name>
<keyword evidence="1" id="KW-0472">Membrane</keyword>
<accession>K8PMS8</accession>
<protein>
    <submittedName>
        <fullName evidence="2">Uncharacterized protein</fullName>
    </submittedName>
</protein>
<dbReference type="AlphaFoldDB" id="K8PMS8"/>
<dbReference type="EMBL" id="AGWX01000002">
    <property type="protein sequence ID" value="EKS39673.1"/>
    <property type="molecule type" value="Genomic_DNA"/>
</dbReference>
<comment type="caution">
    <text evidence="2">The sequence shown here is derived from an EMBL/GenBank/DDBJ whole genome shotgun (WGS) entry which is preliminary data.</text>
</comment>
<keyword evidence="1" id="KW-1133">Transmembrane helix</keyword>